<dbReference type="EMBL" id="AP018316">
    <property type="protein sequence ID" value="BAZ86346.1"/>
    <property type="molecule type" value="Genomic_DNA"/>
</dbReference>
<dbReference type="KEGG" id="dcm:NIES806_25580"/>
<feature type="transmembrane region" description="Helical" evidence="7">
    <location>
        <begin position="355"/>
        <end position="378"/>
    </location>
</feature>
<accession>A0A1Z4V496</accession>
<dbReference type="PANTHER" id="PTHR30465:SF0">
    <property type="entry name" value="OLIGOPEPTIDE TRANSPORT SYSTEM PERMEASE PROTEIN APPB"/>
    <property type="match status" value="1"/>
</dbReference>
<dbReference type="CDD" id="cd06261">
    <property type="entry name" value="TM_PBP2"/>
    <property type="match status" value="1"/>
</dbReference>
<keyword evidence="10" id="KW-1185">Reference proteome</keyword>
<feature type="transmembrane region" description="Helical" evidence="7">
    <location>
        <begin position="74"/>
        <end position="92"/>
    </location>
</feature>
<sequence>MSLLSHWLNISQFGVRSQEEEERKKEDENYPITNYQSPITNHQLPMTKISLETSRDWLMKLVTNETFIYVMKRLLQALLTIFLASALSFFIMKFSPGDYVDTLGQNPKISRERIEEIRQQFGLDKSWPEQFGFWLQQIVTKGDFGTSFVYQRSVSSLLWERVPATLLLAIASLIITWAIAIPLGILAAVKQNRRTDQILQIVSYAGQGIPSFITVLFLLFFAQLTTPLFPVGNMTSIDHAELTWLGKILDIAWHSVLPLIALSITSFAGLQRIMRGQLLDVLRQDYIQTARAKGLPENRVIYVHALRNAINPLITLLGFELAGLLGGAFITENFFNWPGLGKLTLQAVLAKDQYLVMASLVMSAVLLIVGNLIADLILKAADPRIKLEDLN</sequence>
<dbReference type="Pfam" id="PF00528">
    <property type="entry name" value="BPD_transp_1"/>
    <property type="match status" value="1"/>
</dbReference>
<keyword evidence="3" id="KW-1003">Cell membrane</keyword>
<name>A0A1Z4V496_9CYAN</name>
<feature type="transmembrane region" description="Helical" evidence="7">
    <location>
        <begin position="201"/>
        <end position="224"/>
    </location>
</feature>
<keyword evidence="2 7" id="KW-0813">Transport</keyword>
<keyword evidence="5 7" id="KW-1133">Transmembrane helix</keyword>
<dbReference type="InterPro" id="IPR000515">
    <property type="entry name" value="MetI-like"/>
</dbReference>
<dbReference type="GO" id="GO:0055085">
    <property type="term" value="P:transmembrane transport"/>
    <property type="evidence" value="ECO:0007669"/>
    <property type="project" value="InterPro"/>
</dbReference>
<evidence type="ECO:0000256" key="2">
    <source>
        <dbReference type="ARBA" id="ARBA00022448"/>
    </source>
</evidence>
<feature type="transmembrane region" description="Helical" evidence="7">
    <location>
        <begin position="166"/>
        <end position="189"/>
    </location>
</feature>
<evidence type="ECO:0000256" key="5">
    <source>
        <dbReference type="ARBA" id="ARBA00022989"/>
    </source>
</evidence>
<evidence type="ECO:0000256" key="3">
    <source>
        <dbReference type="ARBA" id="ARBA00022475"/>
    </source>
</evidence>
<keyword evidence="6 7" id="KW-0472">Membrane</keyword>
<dbReference type="SUPFAM" id="SSF161098">
    <property type="entry name" value="MetI-like"/>
    <property type="match status" value="1"/>
</dbReference>
<dbReference type="Proteomes" id="UP000218702">
    <property type="component" value="Chromosome"/>
</dbReference>
<reference evidence="9 10" key="1">
    <citation type="submission" date="2017-06" db="EMBL/GenBank/DDBJ databases">
        <title>Genome sequencing of cyanobaciteial culture collection at National Institute for Environmental Studies (NIES).</title>
        <authorList>
            <person name="Hirose Y."/>
            <person name="Shimura Y."/>
            <person name="Fujisawa T."/>
            <person name="Nakamura Y."/>
            <person name="Kawachi M."/>
        </authorList>
    </citation>
    <scope>NUCLEOTIDE SEQUENCE [LARGE SCALE GENOMIC DNA]</scope>
    <source>
        <strain evidence="9 10">NIES-806</strain>
    </source>
</reference>
<gene>
    <name evidence="9" type="ORF">NIES806_25580</name>
</gene>
<evidence type="ECO:0000313" key="10">
    <source>
        <dbReference type="Proteomes" id="UP000218702"/>
    </source>
</evidence>
<evidence type="ECO:0000256" key="4">
    <source>
        <dbReference type="ARBA" id="ARBA00022692"/>
    </source>
</evidence>
<organism evidence="9 10">
    <name type="scientific">Dolichospermum compactum NIES-806</name>
    <dbReference type="NCBI Taxonomy" id="1973481"/>
    <lineage>
        <taxon>Bacteria</taxon>
        <taxon>Bacillati</taxon>
        <taxon>Cyanobacteriota</taxon>
        <taxon>Cyanophyceae</taxon>
        <taxon>Nostocales</taxon>
        <taxon>Aphanizomenonaceae</taxon>
        <taxon>Dolichospermum</taxon>
        <taxon>Dolichospermum compactum</taxon>
    </lineage>
</organism>
<proteinExistence type="inferred from homology"/>
<evidence type="ECO:0000313" key="9">
    <source>
        <dbReference type="EMBL" id="BAZ86346.1"/>
    </source>
</evidence>
<feature type="domain" description="ABC transmembrane type-1" evidence="8">
    <location>
        <begin position="162"/>
        <end position="378"/>
    </location>
</feature>
<dbReference type="Gene3D" id="1.10.3720.10">
    <property type="entry name" value="MetI-like"/>
    <property type="match status" value="1"/>
</dbReference>
<dbReference type="InterPro" id="IPR045621">
    <property type="entry name" value="BPD_transp_1_N"/>
</dbReference>
<dbReference type="PROSITE" id="PS50928">
    <property type="entry name" value="ABC_TM1"/>
    <property type="match status" value="1"/>
</dbReference>
<evidence type="ECO:0000256" key="1">
    <source>
        <dbReference type="ARBA" id="ARBA00004651"/>
    </source>
</evidence>
<dbReference type="GO" id="GO:0005886">
    <property type="term" value="C:plasma membrane"/>
    <property type="evidence" value="ECO:0007669"/>
    <property type="project" value="UniProtKB-SubCell"/>
</dbReference>
<dbReference type="Pfam" id="PF19300">
    <property type="entry name" value="BPD_transp_1_N"/>
    <property type="match status" value="1"/>
</dbReference>
<evidence type="ECO:0000256" key="7">
    <source>
        <dbReference type="RuleBase" id="RU363032"/>
    </source>
</evidence>
<comment type="similarity">
    <text evidence="7">Belongs to the binding-protein-dependent transport system permease family.</text>
</comment>
<dbReference type="InterPro" id="IPR035906">
    <property type="entry name" value="MetI-like_sf"/>
</dbReference>
<feature type="transmembrane region" description="Helical" evidence="7">
    <location>
        <begin position="313"/>
        <end position="335"/>
    </location>
</feature>
<comment type="subcellular location">
    <subcellularLocation>
        <location evidence="1 7">Cell membrane</location>
        <topology evidence="1 7">Multi-pass membrane protein</topology>
    </subcellularLocation>
</comment>
<evidence type="ECO:0000259" key="8">
    <source>
        <dbReference type="PROSITE" id="PS50928"/>
    </source>
</evidence>
<feature type="transmembrane region" description="Helical" evidence="7">
    <location>
        <begin position="251"/>
        <end position="270"/>
    </location>
</feature>
<dbReference type="AlphaFoldDB" id="A0A1Z4V496"/>
<protein>
    <submittedName>
        <fullName evidence="9">Binding-protein-dependent transporter inner membrane protein</fullName>
    </submittedName>
</protein>
<evidence type="ECO:0000256" key="6">
    <source>
        <dbReference type="ARBA" id="ARBA00023136"/>
    </source>
</evidence>
<dbReference type="PANTHER" id="PTHR30465">
    <property type="entry name" value="INNER MEMBRANE ABC TRANSPORTER"/>
    <property type="match status" value="1"/>
</dbReference>
<keyword evidence="4 7" id="KW-0812">Transmembrane</keyword>